<dbReference type="EMBL" id="KU886223">
    <property type="protein sequence ID" value="ANH51491.1"/>
    <property type="molecule type" value="Genomic_DNA"/>
</dbReference>
<evidence type="ECO:0000313" key="2">
    <source>
        <dbReference type="Proteomes" id="UP000222975"/>
    </source>
</evidence>
<organism evidence="1 2">
    <name type="scientific">Erwinia phage vB_EamM_Simmy50</name>
    <dbReference type="NCBI Taxonomy" id="1815988"/>
    <lineage>
        <taxon>Viruses</taxon>
        <taxon>Duplodnaviria</taxon>
        <taxon>Heunggongvirae</taxon>
        <taxon>Uroviricota</taxon>
        <taxon>Caudoviricetes</taxon>
        <taxon>Chimalliviridae</taxon>
        <taxon>Agricanvirus</taxon>
        <taxon>Agricanvirus simmy50</taxon>
    </lineage>
</organism>
<name>A0A173GCS6_9CAUD</name>
<reference evidence="2" key="1">
    <citation type="submission" date="2016-03" db="EMBL/GenBank/DDBJ databases">
        <authorList>
            <person name="Sharma R."/>
            <person name="Simister A.R."/>
            <person name="Berg J.A."/>
            <person name="Jensen G.L."/>
            <person name="Keele B.R."/>
            <person name="Ward M.E.H."/>
            <person name="Breakwell D.P."/>
            <person name="Hope S."/>
            <person name="Grose J.H."/>
        </authorList>
    </citation>
    <scope>NUCLEOTIDE SEQUENCE [LARGE SCALE GENOMIC DNA]</scope>
</reference>
<sequence>MTLYKEHVVLCIVQSDAATEAWVELSQLVFDNPTLMFDQEDFTRLLNLALADDRDEMIKYIRTALTIDLNIELINWLTDSMLDIAYALRKSLPVLTPTQPGVVAKCEYLSHCRRNVVLKATILEPLPKEHLTVIHF</sequence>
<keyword evidence="2" id="KW-1185">Reference proteome</keyword>
<gene>
    <name evidence="1" type="ORF">SIMMY50_29</name>
</gene>
<accession>A0A173GCS6</accession>
<protein>
    <submittedName>
        <fullName evidence="1">Uncharacterized protein</fullName>
    </submittedName>
</protein>
<dbReference type="Proteomes" id="UP000222975">
    <property type="component" value="Segment"/>
</dbReference>
<evidence type="ECO:0000313" key="1">
    <source>
        <dbReference type="EMBL" id="ANH51491.1"/>
    </source>
</evidence>
<proteinExistence type="predicted"/>